<dbReference type="GeneID" id="109465410"/>
<protein>
    <recommendedName>
        <fullName evidence="2">ADP-ribosyl cyclase/cyclic ADP-ribose hydrolase</fullName>
        <ecNumber evidence="2">3.2.2.6</ecNumber>
    </recommendedName>
</protein>
<keyword evidence="7" id="KW-0732">Signal</keyword>
<dbReference type="Gene3D" id="1.20.82.10">
    <property type="entry name" value="ADP Ribosyl Cyclase, Chain A, domain 1"/>
    <property type="match status" value="1"/>
</dbReference>
<dbReference type="InterPro" id="IPR003193">
    <property type="entry name" value="ADP-ribosyl_cyclase"/>
</dbReference>
<dbReference type="OrthoDB" id="10028716at2759"/>
<accession>A0A6P4Y7B1</accession>
<dbReference type="PANTHER" id="PTHR10912">
    <property type="entry name" value="ADP-RIBOSYL CYCLASE"/>
    <property type="match status" value="1"/>
</dbReference>
<dbReference type="PANTHER" id="PTHR10912:SF7">
    <property type="entry name" value="ADP-RIBOSYL CYCLASE_CYCLIC ADP-RIBOSE HYDROLASE"/>
    <property type="match status" value="1"/>
</dbReference>
<proteinExistence type="inferred from homology"/>
<dbReference type="Gene3D" id="3.40.50.720">
    <property type="entry name" value="NAD(P)-binding Rossmann-like Domain"/>
    <property type="match status" value="1"/>
</dbReference>
<comment type="similarity">
    <text evidence="1">Belongs to the ADP-ribosyl cyclase family.</text>
</comment>
<keyword evidence="8" id="KW-1185">Reference proteome</keyword>
<dbReference type="GO" id="GO:0016849">
    <property type="term" value="F:phosphorus-oxygen lyase activity"/>
    <property type="evidence" value="ECO:0007669"/>
    <property type="project" value="TreeGrafter"/>
</dbReference>
<dbReference type="EC" id="3.2.2.6" evidence="2"/>
<dbReference type="CDD" id="cd04759">
    <property type="entry name" value="Rib_hydrolase"/>
    <property type="match status" value="1"/>
</dbReference>
<gene>
    <name evidence="9" type="primary">LOC109465410</name>
</gene>
<keyword evidence="6" id="KW-1015">Disulfide bond</keyword>
<dbReference type="Pfam" id="PF02267">
    <property type="entry name" value="Rib_hydrolayse"/>
    <property type="match status" value="1"/>
</dbReference>
<feature type="signal peptide" evidence="7">
    <location>
        <begin position="1"/>
        <end position="25"/>
    </location>
</feature>
<name>A0A6P4Y7B1_BRABE</name>
<dbReference type="Proteomes" id="UP000515135">
    <property type="component" value="Unplaced"/>
</dbReference>
<dbReference type="SUPFAM" id="SSF52309">
    <property type="entry name" value="N-(deoxy)ribosyltransferase-like"/>
    <property type="match status" value="1"/>
</dbReference>
<dbReference type="RefSeq" id="XP_019618214.1">
    <property type="nucleotide sequence ID" value="XM_019762655.1"/>
</dbReference>
<dbReference type="AlphaFoldDB" id="A0A6P4Y7B1"/>
<dbReference type="GO" id="GO:0061809">
    <property type="term" value="F:NAD+ nucleosidase activity, cyclic ADP-ribose generating"/>
    <property type="evidence" value="ECO:0007669"/>
    <property type="project" value="UniProtKB-EC"/>
</dbReference>
<dbReference type="KEGG" id="bbel:109465410"/>
<evidence type="ECO:0000256" key="7">
    <source>
        <dbReference type="SAM" id="SignalP"/>
    </source>
</evidence>
<keyword evidence="5" id="KW-0520">NAD</keyword>
<keyword evidence="3" id="KW-0808">Transferase</keyword>
<dbReference type="GO" id="GO:0016740">
    <property type="term" value="F:transferase activity"/>
    <property type="evidence" value="ECO:0007669"/>
    <property type="project" value="UniProtKB-KW"/>
</dbReference>
<evidence type="ECO:0000256" key="1">
    <source>
        <dbReference type="ARBA" id="ARBA00005406"/>
    </source>
</evidence>
<feature type="chain" id="PRO_5027776905" description="ADP-ribosyl cyclase/cyclic ADP-ribose hydrolase" evidence="7">
    <location>
        <begin position="26"/>
        <end position="328"/>
    </location>
</feature>
<keyword evidence="4" id="KW-0378">Hydrolase</keyword>
<dbReference type="GO" id="GO:0005886">
    <property type="term" value="C:plasma membrane"/>
    <property type="evidence" value="ECO:0007669"/>
    <property type="project" value="TreeGrafter"/>
</dbReference>
<sequence length="328" mass="36999">MGATRLPLSLLVLLGTLRVISRVSALPPEPEMSTSMLTENNGTTLHLEEIFLGRCWDFQRLWKVSPEINCTGLWDKFFHAFSNRDPCDQKPSYYDDFFSASAFDTPSAEKTLFWSGTTVLAHEYSNDGLRYTTLEDTLPGYVLNGLRWCGSLSEPWYNEKTCPKCPPTVPWDSFWRAASRSFAKRARGDVYVMLSGTRKDQEGKPIDAFVNTSYFGMEELPNLDQQKVSKVNVWVMHDLIVVPPYREACGKGSLIQLDQELSRRGFLMDCTDDPPFLRHLQCVDDPNSKSCTKAATDGTNTSNAPKITMYKISLSVIIVSAWLVTVNT</sequence>
<evidence type="ECO:0000256" key="5">
    <source>
        <dbReference type="ARBA" id="ARBA00023027"/>
    </source>
</evidence>
<evidence type="ECO:0000256" key="3">
    <source>
        <dbReference type="ARBA" id="ARBA00022679"/>
    </source>
</evidence>
<organism evidence="8 9">
    <name type="scientific">Branchiostoma belcheri</name>
    <name type="common">Amphioxus</name>
    <dbReference type="NCBI Taxonomy" id="7741"/>
    <lineage>
        <taxon>Eukaryota</taxon>
        <taxon>Metazoa</taxon>
        <taxon>Chordata</taxon>
        <taxon>Cephalochordata</taxon>
        <taxon>Leptocardii</taxon>
        <taxon>Amphioxiformes</taxon>
        <taxon>Branchiostomatidae</taxon>
        <taxon>Branchiostoma</taxon>
    </lineage>
</organism>
<evidence type="ECO:0000313" key="8">
    <source>
        <dbReference type="Proteomes" id="UP000515135"/>
    </source>
</evidence>
<evidence type="ECO:0000256" key="4">
    <source>
        <dbReference type="ARBA" id="ARBA00022801"/>
    </source>
</evidence>
<evidence type="ECO:0000313" key="9">
    <source>
        <dbReference type="RefSeq" id="XP_019618214.1"/>
    </source>
</evidence>
<evidence type="ECO:0000256" key="6">
    <source>
        <dbReference type="ARBA" id="ARBA00023157"/>
    </source>
</evidence>
<evidence type="ECO:0000256" key="2">
    <source>
        <dbReference type="ARBA" id="ARBA00011982"/>
    </source>
</evidence>
<reference evidence="9" key="1">
    <citation type="submission" date="2025-08" db="UniProtKB">
        <authorList>
            <consortium name="RefSeq"/>
        </authorList>
    </citation>
    <scope>IDENTIFICATION</scope>
    <source>
        <tissue evidence="9">Gonad</tissue>
    </source>
</reference>